<dbReference type="STRING" id="37658.SAMN05661086_02794"/>
<dbReference type="Pfam" id="PF16745">
    <property type="entry name" value="RsgA_N"/>
    <property type="match status" value="1"/>
</dbReference>
<dbReference type="PROSITE" id="PS50936">
    <property type="entry name" value="ENGC_GTPASE"/>
    <property type="match status" value="1"/>
</dbReference>
<dbReference type="SUPFAM" id="SSF50249">
    <property type="entry name" value="Nucleic acid-binding proteins"/>
    <property type="match status" value="1"/>
</dbReference>
<keyword evidence="6 10" id="KW-0378">Hydrolase</keyword>
<feature type="binding site" evidence="10">
    <location>
        <position position="252"/>
    </location>
    <ligand>
        <name>Zn(2+)</name>
        <dbReference type="ChEBI" id="CHEBI:29105"/>
    </ligand>
</feature>
<dbReference type="Gene3D" id="3.40.50.300">
    <property type="entry name" value="P-loop containing nucleotide triphosphate hydrolases"/>
    <property type="match status" value="1"/>
</dbReference>
<dbReference type="EC" id="3.6.1.-" evidence="10"/>
<proteinExistence type="inferred from homology"/>
<evidence type="ECO:0000259" key="13">
    <source>
        <dbReference type="PROSITE" id="PS51721"/>
    </source>
</evidence>
<dbReference type="InterPro" id="IPR012340">
    <property type="entry name" value="NA-bd_OB-fold"/>
</dbReference>
<evidence type="ECO:0000256" key="5">
    <source>
        <dbReference type="ARBA" id="ARBA00022741"/>
    </source>
</evidence>
<evidence type="ECO:0000256" key="8">
    <source>
        <dbReference type="ARBA" id="ARBA00022884"/>
    </source>
</evidence>
<feature type="domain" description="Guanylate kinase-like" evidence="11">
    <location>
        <begin position="158"/>
        <end position="251"/>
    </location>
</feature>
<dbReference type="GO" id="GO:0042274">
    <property type="term" value="P:ribosomal small subunit biogenesis"/>
    <property type="evidence" value="ECO:0007669"/>
    <property type="project" value="UniProtKB-UniRule"/>
</dbReference>
<dbReference type="EMBL" id="FOYZ01000011">
    <property type="protein sequence ID" value="SFR95637.1"/>
    <property type="molecule type" value="Genomic_DNA"/>
</dbReference>
<dbReference type="GO" id="GO:0005525">
    <property type="term" value="F:GTP binding"/>
    <property type="evidence" value="ECO:0007669"/>
    <property type="project" value="UniProtKB-UniRule"/>
</dbReference>
<feature type="binding site" evidence="10">
    <location>
        <position position="247"/>
    </location>
    <ligand>
        <name>Zn(2+)</name>
        <dbReference type="ChEBI" id="CHEBI:29105"/>
    </ligand>
</feature>
<dbReference type="NCBIfam" id="TIGR00157">
    <property type="entry name" value="ribosome small subunit-dependent GTPase A"/>
    <property type="match status" value="1"/>
</dbReference>
<dbReference type="InterPro" id="IPR031944">
    <property type="entry name" value="RsgA_N"/>
</dbReference>
<dbReference type="Gene3D" id="2.40.50.140">
    <property type="entry name" value="Nucleic acid-binding proteins"/>
    <property type="match status" value="1"/>
</dbReference>
<dbReference type="OrthoDB" id="9809485at2"/>
<reference evidence="14 15" key="1">
    <citation type="submission" date="2016-10" db="EMBL/GenBank/DDBJ databases">
        <authorList>
            <person name="de Groot N.N."/>
        </authorList>
    </citation>
    <scope>NUCLEOTIDE SEQUENCE [LARGE SCALE GENOMIC DNA]</scope>
    <source>
        <strain evidence="14 15">743A</strain>
    </source>
</reference>
<dbReference type="Proteomes" id="UP000199659">
    <property type="component" value="Unassembled WGS sequence"/>
</dbReference>
<comment type="similarity">
    <text evidence="10">Belongs to the TRAFAC class YlqF/YawG GTPase family. RsgA subfamily.</text>
</comment>
<keyword evidence="15" id="KW-1185">Reference proteome</keyword>
<evidence type="ECO:0000256" key="2">
    <source>
        <dbReference type="ARBA" id="ARBA00022517"/>
    </source>
</evidence>
<feature type="domain" description="CP-type G" evidence="13">
    <location>
        <begin position="65"/>
        <end position="223"/>
    </location>
</feature>
<evidence type="ECO:0000313" key="15">
    <source>
        <dbReference type="Proteomes" id="UP000199659"/>
    </source>
</evidence>
<name>A0A1I6KWS7_9FIRM</name>
<dbReference type="PROSITE" id="PS51721">
    <property type="entry name" value="G_CP"/>
    <property type="match status" value="1"/>
</dbReference>
<dbReference type="PANTHER" id="PTHR32120:SF11">
    <property type="entry name" value="SMALL RIBOSOMAL SUBUNIT BIOGENESIS GTPASE RSGA 1, MITOCHONDRIAL-RELATED"/>
    <property type="match status" value="1"/>
</dbReference>
<dbReference type="Pfam" id="PF03193">
    <property type="entry name" value="RsgA_GTPase"/>
    <property type="match status" value="1"/>
</dbReference>
<comment type="subcellular location">
    <subcellularLocation>
        <location evidence="10">Cytoplasm</location>
    </subcellularLocation>
</comment>
<dbReference type="GO" id="GO:0019843">
    <property type="term" value="F:rRNA binding"/>
    <property type="evidence" value="ECO:0007669"/>
    <property type="project" value="UniProtKB-KW"/>
</dbReference>
<keyword evidence="1 10" id="KW-0963">Cytoplasm</keyword>
<evidence type="ECO:0000256" key="4">
    <source>
        <dbReference type="ARBA" id="ARBA00022730"/>
    </source>
</evidence>
<feature type="binding site" evidence="10">
    <location>
        <position position="254"/>
    </location>
    <ligand>
        <name>Zn(2+)</name>
        <dbReference type="ChEBI" id="CHEBI:29105"/>
    </ligand>
</feature>
<evidence type="ECO:0000256" key="6">
    <source>
        <dbReference type="ARBA" id="ARBA00022801"/>
    </source>
</evidence>
<sequence>MTGKIIKGIAGFYYIHTSEDRVYECKAKGIFRNRKIKPLVGDNVEIDVVDEGNRIGNIIDVLERKNELIRPAVANVDQAMVIFAASQPEPNFNLLDRFLIMMSRQKVPCIICFNKSDIVDGEELKLLEETYWKCGFDIVFISALTGEGFDQIKQRIENKTTVLAGPSGVGKSTLINLIKPEANMETGEISRKIERGRHTTRHSELFHVSGSTYIMDTPGFTSLYIDNMEKEELRNYFVEFDEFEPYCKFNGCAHINEPGCGVKEALEQGHISKIRYDNYVFLYNELKDKKKY</sequence>
<keyword evidence="8 10" id="KW-0694">RNA-binding</keyword>
<dbReference type="InterPro" id="IPR008144">
    <property type="entry name" value="Guanylate_kin-like_dom"/>
</dbReference>
<dbReference type="AlphaFoldDB" id="A0A1I6KWS7"/>
<dbReference type="PANTHER" id="PTHR32120">
    <property type="entry name" value="SMALL RIBOSOMAL SUBUNIT BIOGENESIS GTPASE RSGA"/>
    <property type="match status" value="1"/>
</dbReference>
<dbReference type="CDD" id="cd01854">
    <property type="entry name" value="YjeQ_EngC"/>
    <property type="match status" value="1"/>
</dbReference>
<comment type="function">
    <text evidence="10">One of several proteins that assist in the late maturation steps of the functional core of the 30S ribosomal subunit. Helps release RbfA from mature subunits. May play a role in the assembly of ribosomal proteins into the subunit. Circularly permuted GTPase that catalyzes slow GTP hydrolysis, GTPase activity is stimulated by the 30S ribosomal subunit.</text>
</comment>
<dbReference type="GO" id="GO:0046872">
    <property type="term" value="F:metal ion binding"/>
    <property type="evidence" value="ECO:0007669"/>
    <property type="project" value="UniProtKB-KW"/>
</dbReference>
<evidence type="ECO:0000259" key="12">
    <source>
        <dbReference type="PROSITE" id="PS50936"/>
    </source>
</evidence>
<evidence type="ECO:0000256" key="1">
    <source>
        <dbReference type="ARBA" id="ARBA00022490"/>
    </source>
</evidence>
<organism evidence="14 15">
    <name type="scientific">Anaeromicropila populeti</name>
    <dbReference type="NCBI Taxonomy" id="37658"/>
    <lineage>
        <taxon>Bacteria</taxon>
        <taxon>Bacillati</taxon>
        <taxon>Bacillota</taxon>
        <taxon>Clostridia</taxon>
        <taxon>Lachnospirales</taxon>
        <taxon>Lachnospiraceae</taxon>
        <taxon>Anaeromicropila</taxon>
    </lineage>
</organism>
<keyword evidence="3 10" id="KW-0479">Metal-binding</keyword>
<dbReference type="CDD" id="cd04466">
    <property type="entry name" value="S1_YloQ_GTPase"/>
    <property type="match status" value="1"/>
</dbReference>
<gene>
    <name evidence="10" type="primary">rsgA</name>
    <name evidence="14" type="ORF">SAMN05661086_02794</name>
</gene>
<feature type="binding site" evidence="10">
    <location>
        <begin position="114"/>
        <end position="117"/>
    </location>
    <ligand>
        <name>GTP</name>
        <dbReference type="ChEBI" id="CHEBI:37565"/>
    </ligand>
</feature>
<dbReference type="InterPro" id="IPR027417">
    <property type="entry name" value="P-loop_NTPase"/>
</dbReference>
<dbReference type="InterPro" id="IPR004881">
    <property type="entry name" value="Ribosome_biogen_GTPase_RsgA"/>
</dbReference>
<dbReference type="GO" id="GO:0003924">
    <property type="term" value="F:GTPase activity"/>
    <property type="evidence" value="ECO:0007669"/>
    <property type="project" value="UniProtKB-UniRule"/>
</dbReference>
<dbReference type="SUPFAM" id="SSF52540">
    <property type="entry name" value="P-loop containing nucleoside triphosphate hydrolases"/>
    <property type="match status" value="1"/>
</dbReference>
<keyword evidence="7 10" id="KW-0862">Zinc</keyword>
<evidence type="ECO:0000256" key="9">
    <source>
        <dbReference type="ARBA" id="ARBA00023134"/>
    </source>
</evidence>
<feature type="domain" description="EngC GTPase" evidence="12">
    <location>
        <begin position="74"/>
        <end position="221"/>
    </location>
</feature>
<evidence type="ECO:0000256" key="10">
    <source>
        <dbReference type="HAMAP-Rule" id="MF_01820"/>
    </source>
</evidence>
<dbReference type="InterPro" id="IPR030378">
    <property type="entry name" value="G_CP_dom"/>
</dbReference>
<accession>A0A1I6KWS7</accession>
<evidence type="ECO:0000256" key="7">
    <source>
        <dbReference type="ARBA" id="ARBA00022833"/>
    </source>
</evidence>
<protein>
    <recommendedName>
        <fullName evidence="10">Small ribosomal subunit biogenesis GTPase RsgA</fullName>
        <ecNumber evidence="10">3.6.1.-</ecNumber>
    </recommendedName>
</protein>
<feature type="binding site" evidence="10">
    <location>
        <begin position="165"/>
        <end position="173"/>
    </location>
    <ligand>
        <name>GTP</name>
        <dbReference type="ChEBI" id="CHEBI:37565"/>
    </ligand>
</feature>
<dbReference type="PROSITE" id="PS50052">
    <property type="entry name" value="GUANYLATE_KINASE_2"/>
    <property type="match status" value="1"/>
</dbReference>
<keyword evidence="9 10" id="KW-0342">GTP-binding</keyword>
<evidence type="ECO:0000256" key="3">
    <source>
        <dbReference type="ARBA" id="ARBA00022723"/>
    </source>
</evidence>
<dbReference type="GO" id="GO:0005737">
    <property type="term" value="C:cytoplasm"/>
    <property type="evidence" value="ECO:0007669"/>
    <property type="project" value="UniProtKB-SubCell"/>
</dbReference>
<keyword evidence="5 10" id="KW-0547">Nucleotide-binding</keyword>
<evidence type="ECO:0000259" key="11">
    <source>
        <dbReference type="PROSITE" id="PS50052"/>
    </source>
</evidence>
<dbReference type="InterPro" id="IPR010914">
    <property type="entry name" value="RsgA_GTPase_dom"/>
</dbReference>
<dbReference type="RefSeq" id="WP_092561837.1">
    <property type="nucleotide sequence ID" value="NZ_FOYZ01000011.1"/>
</dbReference>
<comment type="cofactor">
    <cofactor evidence="10">
        <name>Zn(2+)</name>
        <dbReference type="ChEBI" id="CHEBI:29105"/>
    </cofactor>
    <text evidence="10">Binds 1 zinc ion per subunit.</text>
</comment>
<feature type="binding site" evidence="10">
    <location>
        <position position="260"/>
    </location>
    <ligand>
        <name>Zn(2+)</name>
        <dbReference type="ChEBI" id="CHEBI:29105"/>
    </ligand>
</feature>
<evidence type="ECO:0000313" key="14">
    <source>
        <dbReference type="EMBL" id="SFR95637.1"/>
    </source>
</evidence>
<comment type="subunit">
    <text evidence="10">Monomer. Associates with 30S ribosomal subunit, binds 16S rRNA.</text>
</comment>
<keyword evidence="4 10" id="KW-0699">rRNA-binding</keyword>
<dbReference type="HAMAP" id="MF_01820">
    <property type="entry name" value="GTPase_RsgA"/>
    <property type="match status" value="1"/>
</dbReference>
<dbReference type="Gene3D" id="1.10.40.50">
    <property type="entry name" value="Probable gtpase engc, domain 3"/>
    <property type="match status" value="1"/>
</dbReference>
<keyword evidence="2 10" id="KW-0690">Ribosome biogenesis</keyword>